<dbReference type="CDD" id="cd01894">
    <property type="entry name" value="EngA1"/>
    <property type="match status" value="1"/>
</dbReference>
<feature type="domain" description="EngA-type G" evidence="12">
    <location>
        <begin position="203"/>
        <end position="378"/>
    </location>
</feature>
<evidence type="ECO:0000313" key="14">
    <source>
        <dbReference type="Proteomes" id="UP000199344"/>
    </source>
</evidence>
<feature type="binding site" evidence="8">
    <location>
        <begin position="321"/>
        <end position="324"/>
    </location>
    <ligand>
        <name>GTP</name>
        <dbReference type="ChEBI" id="CHEBI:37565"/>
        <label>2</label>
    </ligand>
</feature>
<dbReference type="AlphaFoldDB" id="A0A1G7CVU7"/>
<comment type="function">
    <text evidence="8 10">GTPase that plays an essential role in the late steps of ribosome biogenesis.</text>
</comment>
<dbReference type="Proteomes" id="UP000199344">
    <property type="component" value="Unassembled WGS sequence"/>
</dbReference>
<feature type="domain" description="EngA-type G" evidence="12">
    <location>
        <begin position="3"/>
        <end position="167"/>
    </location>
</feature>
<reference evidence="13 14" key="1">
    <citation type="submission" date="2016-10" db="EMBL/GenBank/DDBJ databases">
        <authorList>
            <person name="de Groot N.N."/>
        </authorList>
    </citation>
    <scope>NUCLEOTIDE SEQUENCE [LARGE SCALE GENOMIC DNA]</scope>
    <source>
        <strain evidence="13 14">DSM 22220</strain>
    </source>
</reference>
<evidence type="ECO:0000256" key="8">
    <source>
        <dbReference type="HAMAP-Rule" id="MF_00195"/>
    </source>
</evidence>
<keyword evidence="6 8" id="KW-0342">GTP-binding</keyword>
<dbReference type="GO" id="GO:0042254">
    <property type="term" value="P:ribosome biogenesis"/>
    <property type="evidence" value="ECO:0007669"/>
    <property type="project" value="UniProtKB-KW"/>
</dbReference>
<dbReference type="PIRSF" id="PIRSF006485">
    <property type="entry name" value="GTP-binding_EngA"/>
    <property type="match status" value="1"/>
</dbReference>
<dbReference type="NCBIfam" id="TIGR00231">
    <property type="entry name" value="small_GTP"/>
    <property type="match status" value="2"/>
</dbReference>
<dbReference type="STRING" id="591205.SAMN05421538_106204"/>
<dbReference type="InterPro" id="IPR032859">
    <property type="entry name" value="KH_dom-like"/>
</dbReference>
<comment type="similarity">
    <text evidence="1 8 9 10">Belongs to the TRAFAC class TrmE-Era-EngA-EngB-Septin-like GTPase superfamily. EngA (Der) GTPase family.</text>
</comment>
<evidence type="ECO:0000256" key="3">
    <source>
        <dbReference type="ARBA" id="ARBA00022517"/>
    </source>
</evidence>
<evidence type="ECO:0000256" key="7">
    <source>
        <dbReference type="ARBA" id="ARBA00032345"/>
    </source>
</evidence>
<dbReference type="NCBIfam" id="TIGR03594">
    <property type="entry name" value="GTPase_EngA"/>
    <property type="match status" value="1"/>
</dbReference>
<organism evidence="13 14">
    <name type="scientific">Paracoccus isoporae</name>
    <dbReference type="NCBI Taxonomy" id="591205"/>
    <lineage>
        <taxon>Bacteria</taxon>
        <taxon>Pseudomonadati</taxon>
        <taxon>Pseudomonadota</taxon>
        <taxon>Alphaproteobacteria</taxon>
        <taxon>Rhodobacterales</taxon>
        <taxon>Paracoccaceae</taxon>
        <taxon>Paracoccus</taxon>
    </lineage>
</organism>
<dbReference type="RefSeq" id="WP_090523898.1">
    <property type="nucleotide sequence ID" value="NZ_FNAH01000006.1"/>
</dbReference>
<gene>
    <name evidence="8" type="primary">der</name>
    <name evidence="13" type="ORF">SAMN05421538_106204</name>
</gene>
<keyword evidence="14" id="KW-1185">Reference proteome</keyword>
<dbReference type="OrthoDB" id="9805918at2"/>
<dbReference type="FunFam" id="3.30.300.20:FF:000004">
    <property type="entry name" value="GTPase Der"/>
    <property type="match status" value="1"/>
</dbReference>
<dbReference type="CDD" id="cd01895">
    <property type="entry name" value="EngA2"/>
    <property type="match status" value="1"/>
</dbReference>
<evidence type="ECO:0000256" key="4">
    <source>
        <dbReference type="ARBA" id="ARBA00022737"/>
    </source>
</evidence>
<sequence length="493" mass="54499">MSFTLAIVGRPNVGKSTLFNRLVGKRLALVDDQPGVTRDLREGQGRLGDLRFIVVDSAGLEMAEDDSLQGRMRRLTERAVDEADVALFVIDARAGVTAADEYFADILRRRAKHVILAANKSEGRAGEAGAMEAYSLGLGEPLRISAEHGEGMEDIYAALKPLAAELSAQNAVHEPAVDVDLPEDAEFDEDSAPDWMPTDARPLQLAVIGRPNAGKSTLINKILGEDRLLTGPEAGITRDAISVRAEFMGTPMRIFDTAGMRKRGRVVDKLEKLSVADGLRAVRFAEVVVVLLDVAIPFEQQDLRIADLAETEGRAVVVAANKWDLEEDKPEKLKELRQSFERLLPQLKGAPLVTVSARTGKGLDRLHNAIMQAYAVWNRRVSTSKLNQWLEAMTEAHPPPAPGGRRIRLRYMTQVKTRPPAFVVKSTHTDKIPDSYHRYLVNGLRMDFDMPGTPIRIFFRDQGKANPYRHKAEKISQSGALSKHKNRQKPKGS</sequence>
<dbReference type="PROSITE" id="PS51712">
    <property type="entry name" value="G_ENGA"/>
    <property type="match status" value="2"/>
</dbReference>
<accession>A0A1G7CVU7</accession>
<comment type="subunit">
    <text evidence="8">Associates with the 50S ribosomal subunit.</text>
</comment>
<keyword evidence="3 8" id="KW-0690">Ribosome biogenesis</keyword>
<dbReference type="PANTHER" id="PTHR43834:SF6">
    <property type="entry name" value="GTPASE DER"/>
    <property type="match status" value="1"/>
</dbReference>
<feature type="binding site" evidence="8">
    <location>
        <begin position="209"/>
        <end position="216"/>
    </location>
    <ligand>
        <name>GTP</name>
        <dbReference type="ChEBI" id="CHEBI:37565"/>
        <label>2</label>
    </ligand>
</feature>
<evidence type="ECO:0000256" key="5">
    <source>
        <dbReference type="ARBA" id="ARBA00022741"/>
    </source>
</evidence>
<evidence type="ECO:0000256" key="9">
    <source>
        <dbReference type="PROSITE-ProRule" id="PRU01049"/>
    </source>
</evidence>
<dbReference type="EMBL" id="FNAH01000006">
    <property type="protein sequence ID" value="SDE42615.1"/>
    <property type="molecule type" value="Genomic_DNA"/>
</dbReference>
<evidence type="ECO:0000259" key="12">
    <source>
        <dbReference type="PROSITE" id="PS51712"/>
    </source>
</evidence>
<dbReference type="Gene3D" id="3.40.50.300">
    <property type="entry name" value="P-loop containing nucleotide triphosphate hydrolases"/>
    <property type="match status" value="2"/>
</dbReference>
<dbReference type="Pfam" id="PF01926">
    <property type="entry name" value="MMR_HSR1"/>
    <property type="match status" value="2"/>
</dbReference>
<dbReference type="PRINTS" id="PR00449">
    <property type="entry name" value="RASTRNSFRMNG"/>
</dbReference>
<feature type="compositionally biased region" description="Basic residues" evidence="11">
    <location>
        <begin position="482"/>
        <end position="493"/>
    </location>
</feature>
<name>A0A1G7CVU7_9RHOB</name>
<evidence type="ECO:0000256" key="10">
    <source>
        <dbReference type="RuleBase" id="RU004481"/>
    </source>
</evidence>
<dbReference type="HAMAP" id="MF_00195">
    <property type="entry name" value="GTPase_Der"/>
    <property type="match status" value="1"/>
</dbReference>
<proteinExistence type="inferred from homology"/>
<dbReference type="InterPro" id="IPR006073">
    <property type="entry name" value="GTP-bd"/>
</dbReference>
<evidence type="ECO:0000313" key="13">
    <source>
        <dbReference type="EMBL" id="SDE42615.1"/>
    </source>
</evidence>
<evidence type="ECO:0000256" key="1">
    <source>
        <dbReference type="ARBA" id="ARBA00008279"/>
    </source>
</evidence>
<dbReference type="InterPro" id="IPR027417">
    <property type="entry name" value="P-loop_NTPase"/>
</dbReference>
<feature type="binding site" evidence="8">
    <location>
        <begin position="119"/>
        <end position="122"/>
    </location>
    <ligand>
        <name>GTP</name>
        <dbReference type="ChEBI" id="CHEBI:37565"/>
        <label>1</label>
    </ligand>
</feature>
<keyword evidence="4 10" id="KW-0677">Repeat</keyword>
<dbReference type="GO" id="GO:0005525">
    <property type="term" value="F:GTP binding"/>
    <property type="evidence" value="ECO:0007669"/>
    <property type="project" value="UniProtKB-UniRule"/>
</dbReference>
<dbReference type="Gene3D" id="3.30.300.20">
    <property type="match status" value="1"/>
</dbReference>
<dbReference type="FunFam" id="3.40.50.300:FF:000057">
    <property type="entry name" value="GTPase Der"/>
    <property type="match status" value="1"/>
</dbReference>
<feature type="binding site" evidence="8">
    <location>
        <begin position="56"/>
        <end position="60"/>
    </location>
    <ligand>
        <name>GTP</name>
        <dbReference type="ChEBI" id="CHEBI:37565"/>
        <label>1</label>
    </ligand>
</feature>
<feature type="binding site" evidence="8">
    <location>
        <begin position="256"/>
        <end position="260"/>
    </location>
    <ligand>
        <name>GTP</name>
        <dbReference type="ChEBI" id="CHEBI:37565"/>
        <label>2</label>
    </ligand>
</feature>
<dbReference type="SUPFAM" id="SSF52540">
    <property type="entry name" value="P-loop containing nucleoside triphosphate hydrolases"/>
    <property type="match status" value="2"/>
</dbReference>
<dbReference type="Pfam" id="PF14714">
    <property type="entry name" value="KH_dom-like"/>
    <property type="match status" value="1"/>
</dbReference>
<evidence type="ECO:0000256" key="11">
    <source>
        <dbReference type="SAM" id="MobiDB-lite"/>
    </source>
</evidence>
<keyword evidence="5 8" id="KW-0547">Nucleotide-binding</keyword>
<evidence type="ECO:0000256" key="6">
    <source>
        <dbReference type="ARBA" id="ARBA00023134"/>
    </source>
</evidence>
<feature type="binding site" evidence="8">
    <location>
        <begin position="9"/>
        <end position="16"/>
    </location>
    <ligand>
        <name>GTP</name>
        <dbReference type="ChEBI" id="CHEBI:37565"/>
        <label>1</label>
    </ligand>
</feature>
<protein>
    <recommendedName>
        <fullName evidence="2 8">GTPase Der</fullName>
    </recommendedName>
    <alternativeName>
        <fullName evidence="7 8">GTP-binding protein EngA</fullName>
    </alternativeName>
</protein>
<dbReference type="InterPro" id="IPR005225">
    <property type="entry name" value="Small_GTP-bd"/>
</dbReference>
<dbReference type="PANTHER" id="PTHR43834">
    <property type="entry name" value="GTPASE DER"/>
    <property type="match status" value="1"/>
</dbReference>
<evidence type="ECO:0000256" key="2">
    <source>
        <dbReference type="ARBA" id="ARBA00020953"/>
    </source>
</evidence>
<feature type="region of interest" description="Disordered" evidence="11">
    <location>
        <begin position="467"/>
        <end position="493"/>
    </location>
</feature>
<dbReference type="InterPro" id="IPR015946">
    <property type="entry name" value="KH_dom-like_a/b"/>
</dbReference>
<dbReference type="InterPro" id="IPR016484">
    <property type="entry name" value="GTPase_Der"/>
</dbReference>
<dbReference type="InterPro" id="IPR031166">
    <property type="entry name" value="G_ENGA"/>
</dbReference>